<organism evidence="2 3">
    <name type="scientific">Arachis hypogaea</name>
    <name type="common">Peanut</name>
    <dbReference type="NCBI Taxonomy" id="3818"/>
    <lineage>
        <taxon>Eukaryota</taxon>
        <taxon>Viridiplantae</taxon>
        <taxon>Streptophyta</taxon>
        <taxon>Embryophyta</taxon>
        <taxon>Tracheophyta</taxon>
        <taxon>Spermatophyta</taxon>
        <taxon>Magnoliopsida</taxon>
        <taxon>eudicotyledons</taxon>
        <taxon>Gunneridae</taxon>
        <taxon>Pentapetalae</taxon>
        <taxon>rosids</taxon>
        <taxon>fabids</taxon>
        <taxon>Fabales</taxon>
        <taxon>Fabaceae</taxon>
        <taxon>Papilionoideae</taxon>
        <taxon>50 kb inversion clade</taxon>
        <taxon>dalbergioids sensu lato</taxon>
        <taxon>Dalbergieae</taxon>
        <taxon>Pterocarpus clade</taxon>
        <taxon>Arachis</taxon>
    </lineage>
</organism>
<evidence type="ECO:0000313" key="2">
    <source>
        <dbReference type="EMBL" id="RYR59375.1"/>
    </source>
</evidence>
<dbReference type="InterPro" id="IPR018289">
    <property type="entry name" value="MULE_transposase_dom"/>
</dbReference>
<feature type="domain" description="MULE transposase" evidence="1">
    <location>
        <begin position="1"/>
        <end position="40"/>
    </location>
</feature>
<comment type="caution">
    <text evidence="2">The sequence shown here is derived from an EMBL/GenBank/DDBJ whole genome shotgun (WGS) entry which is preliminary data.</text>
</comment>
<keyword evidence="3" id="KW-1185">Reference proteome</keyword>
<proteinExistence type="predicted"/>
<evidence type="ECO:0000313" key="3">
    <source>
        <dbReference type="Proteomes" id="UP000289738"/>
    </source>
</evidence>
<gene>
    <name evidence="2" type="ORF">Ahy_A05g025250</name>
</gene>
<accession>A0A445D7Y9</accession>
<dbReference type="AlphaFoldDB" id="A0A445D7Y9"/>
<protein>
    <recommendedName>
        <fullName evidence="1">MULE transposase domain-containing protein</fullName>
    </recommendedName>
</protein>
<sequence length="131" mass="14962">MKGKQPKSVMTDGDLAMKSAVSIVFPGAHHRLCSWHLLKNATARVGRPVFLQKVHLCLMGDLEVDEFERIWIDSVAEFGLENHPRIADMCARKYSWSNAHIRGKFFARLKTTLRCEALNMQIEKLYTMGTI</sequence>
<dbReference type="PANTHER" id="PTHR47718:SF17">
    <property type="entry name" value="PROTEIN FAR1-RELATED SEQUENCE 5-LIKE"/>
    <property type="match status" value="1"/>
</dbReference>
<dbReference type="PANTHER" id="PTHR47718">
    <property type="entry name" value="OS01G0519700 PROTEIN"/>
    <property type="match status" value="1"/>
</dbReference>
<dbReference type="Pfam" id="PF10551">
    <property type="entry name" value="MULE"/>
    <property type="match status" value="1"/>
</dbReference>
<name>A0A445D7Y9_ARAHY</name>
<dbReference type="EMBL" id="SDMP01000005">
    <property type="protein sequence ID" value="RYR59375.1"/>
    <property type="molecule type" value="Genomic_DNA"/>
</dbReference>
<evidence type="ECO:0000259" key="1">
    <source>
        <dbReference type="Pfam" id="PF10551"/>
    </source>
</evidence>
<dbReference type="STRING" id="3818.A0A445D7Y9"/>
<reference evidence="2 3" key="1">
    <citation type="submission" date="2019-01" db="EMBL/GenBank/DDBJ databases">
        <title>Sequencing of cultivated peanut Arachis hypogaea provides insights into genome evolution and oil improvement.</title>
        <authorList>
            <person name="Chen X."/>
        </authorList>
    </citation>
    <scope>NUCLEOTIDE SEQUENCE [LARGE SCALE GENOMIC DNA]</scope>
    <source>
        <strain evidence="3">cv. Fuhuasheng</strain>
        <tissue evidence="2">Leaves</tissue>
    </source>
</reference>
<dbReference type="Proteomes" id="UP000289738">
    <property type="component" value="Chromosome A05"/>
</dbReference>